<evidence type="ECO:0000313" key="2">
    <source>
        <dbReference type="EMBL" id="QSX07967.1"/>
    </source>
</evidence>
<accession>A0A974XDQ6</accession>
<dbReference type="RefSeq" id="WP_207299309.1">
    <property type="nucleotide sequence ID" value="NZ_CP071444.1"/>
</dbReference>
<feature type="transmembrane region" description="Helical" evidence="1">
    <location>
        <begin position="181"/>
        <end position="201"/>
    </location>
</feature>
<evidence type="ECO:0000313" key="3">
    <source>
        <dbReference type="Proteomes" id="UP000663499"/>
    </source>
</evidence>
<dbReference type="EMBL" id="CP071444">
    <property type="protein sequence ID" value="QSX07967.1"/>
    <property type="molecule type" value="Genomic_DNA"/>
</dbReference>
<feature type="transmembrane region" description="Helical" evidence="1">
    <location>
        <begin position="330"/>
        <end position="353"/>
    </location>
</feature>
<dbReference type="PANTHER" id="PTHR11328">
    <property type="entry name" value="MAJOR FACILITATOR SUPERFAMILY DOMAIN-CONTAINING PROTEIN"/>
    <property type="match status" value="1"/>
</dbReference>
<feature type="transmembrane region" description="Helical" evidence="1">
    <location>
        <begin position="106"/>
        <end position="133"/>
    </location>
</feature>
<feature type="transmembrane region" description="Helical" evidence="1">
    <location>
        <begin position="154"/>
        <end position="175"/>
    </location>
</feature>
<dbReference type="PANTHER" id="PTHR11328:SF24">
    <property type="entry name" value="MAJOR FACILITATOR SUPERFAMILY (MFS) PROFILE DOMAIN-CONTAINING PROTEIN"/>
    <property type="match status" value="1"/>
</dbReference>
<protein>
    <submittedName>
        <fullName evidence="2">MFS transporter</fullName>
    </submittedName>
</protein>
<dbReference type="InterPro" id="IPR039672">
    <property type="entry name" value="MFS_2"/>
</dbReference>
<dbReference type="AlphaFoldDB" id="A0A974XDQ6"/>
<feature type="transmembrane region" description="Helical" evidence="1">
    <location>
        <begin position="42"/>
        <end position="61"/>
    </location>
</feature>
<dbReference type="GO" id="GO:0008643">
    <property type="term" value="P:carbohydrate transport"/>
    <property type="evidence" value="ECO:0007669"/>
    <property type="project" value="InterPro"/>
</dbReference>
<reference evidence="2" key="1">
    <citation type="submission" date="2021-03" db="EMBL/GenBank/DDBJ databases">
        <title>Alkalibacter marinus sp. nov., isolated from tidal flat sediment.</title>
        <authorList>
            <person name="Namirimu T."/>
            <person name="Yang J.-A."/>
            <person name="Yang S.-H."/>
            <person name="Kim Y.-J."/>
            <person name="Kwon K.K."/>
        </authorList>
    </citation>
    <scope>NUCLEOTIDE SEQUENCE</scope>
    <source>
        <strain evidence="2">ES005</strain>
    </source>
</reference>
<dbReference type="Pfam" id="PF13347">
    <property type="entry name" value="MFS_2"/>
    <property type="match status" value="1"/>
</dbReference>
<feature type="transmembrane region" description="Helical" evidence="1">
    <location>
        <begin position="305"/>
        <end position="324"/>
    </location>
</feature>
<dbReference type="GO" id="GO:0005886">
    <property type="term" value="C:plasma membrane"/>
    <property type="evidence" value="ECO:0007669"/>
    <property type="project" value="TreeGrafter"/>
</dbReference>
<gene>
    <name evidence="2" type="ORF">J0B03_09145</name>
</gene>
<dbReference type="Gene3D" id="1.20.1250.20">
    <property type="entry name" value="MFS general substrate transporter like domains"/>
    <property type="match status" value="1"/>
</dbReference>
<feature type="transmembrane region" description="Helical" evidence="1">
    <location>
        <begin position="273"/>
        <end position="293"/>
    </location>
</feature>
<feature type="transmembrane region" description="Helical" evidence="1">
    <location>
        <begin position="384"/>
        <end position="404"/>
    </location>
</feature>
<feature type="transmembrane region" description="Helical" evidence="1">
    <location>
        <begin position="82"/>
        <end position="100"/>
    </location>
</feature>
<keyword evidence="1" id="KW-0812">Transmembrane</keyword>
<dbReference type="SUPFAM" id="SSF103473">
    <property type="entry name" value="MFS general substrate transporter"/>
    <property type="match status" value="1"/>
</dbReference>
<feature type="transmembrane region" description="Helical" evidence="1">
    <location>
        <begin position="12"/>
        <end position="36"/>
    </location>
</feature>
<keyword evidence="1" id="KW-0472">Membrane</keyword>
<dbReference type="GO" id="GO:0015293">
    <property type="term" value="F:symporter activity"/>
    <property type="evidence" value="ECO:0007669"/>
    <property type="project" value="InterPro"/>
</dbReference>
<evidence type="ECO:0000256" key="1">
    <source>
        <dbReference type="SAM" id="Phobius"/>
    </source>
</evidence>
<dbReference type="InterPro" id="IPR036259">
    <property type="entry name" value="MFS_trans_sf"/>
</dbReference>
<keyword evidence="1" id="KW-1133">Transmembrane helix</keyword>
<feature type="transmembrane region" description="Helical" evidence="1">
    <location>
        <begin position="240"/>
        <end position="267"/>
    </location>
</feature>
<name>A0A974XDQ6_9FIRM</name>
<dbReference type="KEGG" id="alka:J0B03_09145"/>
<organism evidence="2 3">
    <name type="scientific">Alkalibacter rhizosphaerae</name>
    <dbReference type="NCBI Taxonomy" id="2815577"/>
    <lineage>
        <taxon>Bacteria</taxon>
        <taxon>Bacillati</taxon>
        <taxon>Bacillota</taxon>
        <taxon>Clostridia</taxon>
        <taxon>Eubacteriales</taxon>
        <taxon>Eubacteriaceae</taxon>
        <taxon>Alkalibacter</taxon>
    </lineage>
</organism>
<feature type="transmembrane region" description="Helical" evidence="1">
    <location>
        <begin position="416"/>
        <end position="440"/>
    </location>
</feature>
<dbReference type="Proteomes" id="UP000663499">
    <property type="component" value="Chromosome"/>
</dbReference>
<keyword evidence="3" id="KW-1185">Reference proteome</keyword>
<sequence length="463" mass="50357">MEKKPLSKTIRTFFGVGDMGFSLMTLVEMYFFVFFLTNVAKFPLATVAVIGTATSIGDALLSPFYGAFIDSIKPLKWGKYRSWLLICPPIVVVLYMFQFTKIGGDAIGAIIVTLGFVISHIAWNIPWVANIALIPLLATKPSERGLLSSRRATWGAGAGIIFSYTGANLAALYGRVTGNEVLGYTLLAGTFAFIMLLGYWFHFKMTEGYEETGAEVAANKSTKPRLGLIQMLKMAGTNHYLIILLIGDFFRYMASFIMTAAAAYYFTYVPKNAGLLATYLLLVSLAQLVGSYLAAPLTQKISSRAASIISLVLCSAALIVAKIVGYNIVLFLIAVITAAIFLGVLRATMVTLYSDVAVYSEWKTGQTATAWIMGLMNLSLKTAIISRGTVIPFVLATAGFVATADPATASKELTDAVITVFVLIPAIFMLLSSVILGFGYKLNQEKLEIYEREIEERKVKAAQ</sequence>
<proteinExistence type="predicted"/>